<protein>
    <submittedName>
        <fullName evidence="2">Uncharacterized protein</fullName>
    </submittedName>
</protein>
<feature type="region of interest" description="Disordered" evidence="1">
    <location>
        <begin position="50"/>
        <end position="69"/>
    </location>
</feature>
<sequence>MADLTKAMLKPNPLPENPVDVFIEAGSPGKGKQLNIRLITVHDLGTWSVASRSSSMKESVTPSHGGATA</sequence>
<gene>
    <name evidence="2" type="primary">Acey_s0026.g1436</name>
    <name evidence="2" type="ORF">Y032_0026g1436</name>
</gene>
<evidence type="ECO:0000313" key="2">
    <source>
        <dbReference type="EMBL" id="EYC18897.1"/>
    </source>
</evidence>
<dbReference type="AlphaFoldDB" id="A0A016UVS8"/>
<reference evidence="3" key="1">
    <citation type="journal article" date="2015" name="Nat. Genet.">
        <title>The genome and transcriptome of the zoonotic hookworm Ancylostoma ceylanicum identify infection-specific gene families.</title>
        <authorList>
            <person name="Schwarz E.M."/>
            <person name="Hu Y."/>
            <person name="Antoshechkin I."/>
            <person name="Miller M.M."/>
            <person name="Sternberg P.W."/>
            <person name="Aroian R.V."/>
        </authorList>
    </citation>
    <scope>NUCLEOTIDE SEQUENCE</scope>
    <source>
        <strain evidence="3">HY135</strain>
    </source>
</reference>
<accession>A0A016UVS8</accession>
<name>A0A016UVS8_9BILA</name>
<proteinExistence type="predicted"/>
<evidence type="ECO:0000313" key="3">
    <source>
        <dbReference type="Proteomes" id="UP000024635"/>
    </source>
</evidence>
<organism evidence="2 3">
    <name type="scientific">Ancylostoma ceylanicum</name>
    <dbReference type="NCBI Taxonomy" id="53326"/>
    <lineage>
        <taxon>Eukaryota</taxon>
        <taxon>Metazoa</taxon>
        <taxon>Ecdysozoa</taxon>
        <taxon>Nematoda</taxon>
        <taxon>Chromadorea</taxon>
        <taxon>Rhabditida</taxon>
        <taxon>Rhabditina</taxon>
        <taxon>Rhabditomorpha</taxon>
        <taxon>Strongyloidea</taxon>
        <taxon>Ancylostomatidae</taxon>
        <taxon>Ancylostomatinae</taxon>
        <taxon>Ancylostoma</taxon>
    </lineage>
</organism>
<keyword evidence="3" id="KW-1185">Reference proteome</keyword>
<evidence type="ECO:0000256" key="1">
    <source>
        <dbReference type="SAM" id="MobiDB-lite"/>
    </source>
</evidence>
<feature type="compositionally biased region" description="Polar residues" evidence="1">
    <location>
        <begin position="50"/>
        <end position="62"/>
    </location>
</feature>
<comment type="caution">
    <text evidence="2">The sequence shown here is derived from an EMBL/GenBank/DDBJ whole genome shotgun (WGS) entry which is preliminary data.</text>
</comment>
<dbReference type="Proteomes" id="UP000024635">
    <property type="component" value="Unassembled WGS sequence"/>
</dbReference>
<dbReference type="EMBL" id="JARK01001362">
    <property type="protein sequence ID" value="EYC18897.1"/>
    <property type="molecule type" value="Genomic_DNA"/>
</dbReference>